<proteinExistence type="predicted"/>
<feature type="chain" id="PRO_5008140389" description="TIL domain-containing protein" evidence="1">
    <location>
        <begin position="23"/>
        <end position="105"/>
    </location>
</feature>
<accession>A0A182VXB4</accession>
<dbReference type="Pfam" id="PF01826">
    <property type="entry name" value="TIL"/>
    <property type="match status" value="1"/>
</dbReference>
<dbReference type="Proteomes" id="UP000075920">
    <property type="component" value="Unassembled WGS sequence"/>
</dbReference>
<dbReference type="InterPro" id="IPR036084">
    <property type="entry name" value="Ser_inhib-like_sf"/>
</dbReference>
<evidence type="ECO:0000259" key="2">
    <source>
        <dbReference type="Pfam" id="PF01826"/>
    </source>
</evidence>
<evidence type="ECO:0000256" key="1">
    <source>
        <dbReference type="SAM" id="SignalP"/>
    </source>
</evidence>
<keyword evidence="4" id="KW-1185">Reference proteome</keyword>
<dbReference type="CDD" id="cd19941">
    <property type="entry name" value="TIL"/>
    <property type="match status" value="1"/>
</dbReference>
<dbReference type="SUPFAM" id="SSF57567">
    <property type="entry name" value="Serine protease inhibitors"/>
    <property type="match status" value="1"/>
</dbReference>
<evidence type="ECO:0000313" key="3">
    <source>
        <dbReference type="EnsemblMetazoa" id="AMIN002713-PA"/>
    </source>
</evidence>
<dbReference type="AlphaFoldDB" id="A0A182VXB4"/>
<reference evidence="3" key="2">
    <citation type="submission" date="2020-05" db="UniProtKB">
        <authorList>
            <consortium name="EnsemblMetazoa"/>
        </authorList>
    </citation>
    <scope>IDENTIFICATION</scope>
    <source>
        <strain evidence="3">MINIMUS1</strain>
    </source>
</reference>
<keyword evidence="1" id="KW-0732">Signal</keyword>
<sequence length="105" mass="11693">MMRFETILMCTLILMISTTADAKRWPSLIFSDPCLEKRTCPKNERFICCGTCVEPTCSKPKPTGKCTDLCIAGCFCKPKFIRRVIGGPCVLANSCPKPRKTTKNP</sequence>
<feature type="domain" description="TIL" evidence="2">
    <location>
        <begin position="40"/>
        <end position="95"/>
    </location>
</feature>
<dbReference type="InterPro" id="IPR002919">
    <property type="entry name" value="TIL_dom"/>
</dbReference>
<organism evidence="3 4">
    <name type="scientific">Anopheles minimus</name>
    <dbReference type="NCBI Taxonomy" id="112268"/>
    <lineage>
        <taxon>Eukaryota</taxon>
        <taxon>Metazoa</taxon>
        <taxon>Ecdysozoa</taxon>
        <taxon>Arthropoda</taxon>
        <taxon>Hexapoda</taxon>
        <taxon>Insecta</taxon>
        <taxon>Pterygota</taxon>
        <taxon>Neoptera</taxon>
        <taxon>Endopterygota</taxon>
        <taxon>Diptera</taxon>
        <taxon>Nematocera</taxon>
        <taxon>Culicoidea</taxon>
        <taxon>Culicidae</taxon>
        <taxon>Anophelinae</taxon>
        <taxon>Anopheles</taxon>
    </lineage>
</organism>
<reference evidence="4" key="1">
    <citation type="submission" date="2013-03" db="EMBL/GenBank/DDBJ databases">
        <title>The Genome Sequence of Anopheles minimus MINIMUS1.</title>
        <authorList>
            <consortium name="The Broad Institute Genomics Platform"/>
            <person name="Neafsey D.E."/>
            <person name="Walton C."/>
            <person name="Walker B."/>
            <person name="Young S.K."/>
            <person name="Zeng Q."/>
            <person name="Gargeya S."/>
            <person name="Fitzgerald M."/>
            <person name="Haas B."/>
            <person name="Abouelleil A."/>
            <person name="Allen A.W."/>
            <person name="Alvarado L."/>
            <person name="Arachchi H.M."/>
            <person name="Berlin A.M."/>
            <person name="Chapman S.B."/>
            <person name="Gainer-Dewar J."/>
            <person name="Goldberg J."/>
            <person name="Griggs A."/>
            <person name="Gujja S."/>
            <person name="Hansen M."/>
            <person name="Howarth C."/>
            <person name="Imamovic A."/>
            <person name="Ireland A."/>
            <person name="Larimer J."/>
            <person name="McCowan C."/>
            <person name="Murphy C."/>
            <person name="Pearson M."/>
            <person name="Poon T.W."/>
            <person name="Priest M."/>
            <person name="Roberts A."/>
            <person name="Saif S."/>
            <person name="Shea T."/>
            <person name="Sisk P."/>
            <person name="Sykes S."/>
            <person name="Wortman J."/>
            <person name="Nusbaum C."/>
            <person name="Birren B."/>
        </authorList>
    </citation>
    <scope>NUCLEOTIDE SEQUENCE [LARGE SCALE GENOMIC DNA]</scope>
    <source>
        <strain evidence="4">MINIMUS1</strain>
    </source>
</reference>
<dbReference type="VEuPathDB" id="VectorBase:AMIN002713"/>
<protein>
    <recommendedName>
        <fullName evidence="2">TIL domain-containing protein</fullName>
    </recommendedName>
</protein>
<dbReference type="Gene3D" id="2.10.25.10">
    <property type="entry name" value="Laminin"/>
    <property type="match status" value="1"/>
</dbReference>
<dbReference type="EnsemblMetazoa" id="AMIN002713-RA">
    <property type="protein sequence ID" value="AMIN002713-PA"/>
    <property type="gene ID" value="AMIN002713"/>
</dbReference>
<feature type="signal peptide" evidence="1">
    <location>
        <begin position="1"/>
        <end position="22"/>
    </location>
</feature>
<evidence type="ECO:0000313" key="4">
    <source>
        <dbReference type="Proteomes" id="UP000075920"/>
    </source>
</evidence>
<name>A0A182VXB4_9DIPT</name>